<dbReference type="EMBL" id="AE005674">
    <property type="protein sequence ID" value="AAN42844.1"/>
    <property type="molecule type" value="Genomic_DNA"/>
</dbReference>
<evidence type="ECO:0000313" key="2">
    <source>
        <dbReference type="EMBL" id="AAN42844.1"/>
    </source>
</evidence>
<accession>A0A0H2UYZ0</accession>
<gene>
    <name evidence="2" type="ordered locus">SF1231</name>
</gene>
<feature type="compositionally biased region" description="Polar residues" evidence="1">
    <location>
        <begin position="8"/>
        <end position="21"/>
    </location>
</feature>
<evidence type="ECO:0000313" key="3">
    <source>
        <dbReference type="Proteomes" id="UP000001006"/>
    </source>
</evidence>
<feature type="compositionally biased region" description="Basic residues" evidence="1">
    <location>
        <begin position="134"/>
        <end position="146"/>
    </location>
</feature>
<organism evidence="2 3">
    <name type="scientific">Shigella flexneri</name>
    <dbReference type="NCBI Taxonomy" id="623"/>
    <lineage>
        <taxon>Bacteria</taxon>
        <taxon>Pseudomonadati</taxon>
        <taxon>Pseudomonadota</taxon>
        <taxon>Gammaproteobacteria</taxon>
        <taxon>Enterobacterales</taxon>
        <taxon>Enterobacteriaceae</taxon>
        <taxon>Shigella</taxon>
    </lineage>
</organism>
<feature type="region of interest" description="Disordered" evidence="1">
    <location>
        <begin position="120"/>
        <end position="146"/>
    </location>
</feature>
<proteinExistence type="predicted"/>
<dbReference type="HOGENOM" id="CLU_1776175_0_0_6"/>
<feature type="region of interest" description="Disordered" evidence="1">
    <location>
        <begin position="1"/>
        <end position="38"/>
    </location>
</feature>
<sequence length="146" mass="16325">MVGFPSGQREQTVNLPSSTSKVRILPPPPSLSKAPEFSNESAIKYSAQAGKDEKLRPRFDLSASERALPQATTRRAKRAALSNPSPTTIASLNNQNLLLRANFARWHHVYRAYNILPCRSDKRSASDNSPRTVPIKKPRRSRVYVN</sequence>
<protein>
    <submittedName>
        <fullName evidence="2">Uncharacterized protein</fullName>
    </submittedName>
</protein>
<dbReference type="PaxDb" id="198214-SF1231"/>
<name>A0A0H2UYZ0_SHIFL</name>
<reference evidence="2 3" key="1">
    <citation type="journal article" date="2002" name="Nucleic Acids Res.">
        <title>Genome sequence of Shigella flexneri 2a: insights into pathogenicity through comparison with genomes of Escherichia coli K12 and O157.</title>
        <authorList>
            <person name="Jin Q."/>
            <person name="Yuan Z."/>
            <person name="Xu J."/>
            <person name="Wang Y."/>
            <person name="Shen Y."/>
            <person name="Lu W."/>
            <person name="Wang J."/>
            <person name="Liu H."/>
            <person name="Yang J."/>
            <person name="Yang F."/>
            <person name="Zhang X."/>
            <person name="Zhang J."/>
            <person name="Yang G."/>
            <person name="Wu H."/>
            <person name="Qu D."/>
            <person name="Dong J."/>
            <person name="Sun L."/>
            <person name="Xue Y."/>
            <person name="Zhao A."/>
            <person name="Gao Y."/>
            <person name="Zhu J."/>
            <person name="Kan B."/>
            <person name="Ding K."/>
            <person name="Chen S."/>
            <person name="Cheng H."/>
            <person name="Yao Z."/>
            <person name="He B."/>
            <person name="Chen R."/>
            <person name="Ma D."/>
            <person name="Qiang B."/>
            <person name="Wen Y."/>
            <person name="Hou Y."/>
            <person name="Yu J."/>
        </authorList>
    </citation>
    <scope>NUCLEOTIDE SEQUENCE [LARGE SCALE GENOMIC DNA]</scope>
    <source>
        <strain evidence="3">301 / Serotype 2a</strain>
    </source>
</reference>
<evidence type="ECO:0000256" key="1">
    <source>
        <dbReference type="SAM" id="MobiDB-lite"/>
    </source>
</evidence>
<dbReference type="Proteomes" id="UP000001006">
    <property type="component" value="Chromosome"/>
</dbReference>
<keyword evidence="3" id="KW-1185">Reference proteome</keyword>
<dbReference type="AlphaFoldDB" id="A0A0H2UYZ0"/>